<reference evidence="3 4" key="1">
    <citation type="submission" date="2013-03" db="EMBL/GenBank/DDBJ databases">
        <title>The Genome Sequence of Phialophora europaea CBS 101466.</title>
        <authorList>
            <consortium name="The Broad Institute Genomics Platform"/>
            <person name="Cuomo C."/>
            <person name="de Hoog S."/>
            <person name="Gorbushina A."/>
            <person name="Walker B."/>
            <person name="Young S.K."/>
            <person name="Zeng Q."/>
            <person name="Gargeya S."/>
            <person name="Fitzgerald M."/>
            <person name="Haas B."/>
            <person name="Abouelleil A."/>
            <person name="Allen A.W."/>
            <person name="Alvarado L."/>
            <person name="Arachchi H.M."/>
            <person name="Berlin A.M."/>
            <person name="Chapman S.B."/>
            <person name="Gainer-Dewar J."/>
            <person name="Goldberg J."/>
            <person name="Griggs A."/>
            <person name="Gujja S."/>
            <person name="Hansen M."/>
            <person name="Howarth C."/>
            <person name="Imamovic A."/>
            <person name="Ireland A."/>
            <person name="Larimer J."/>
            <person name="McCowan C."/>
            <person name="Murphy C."/>
            <person name="Pearson M."/>
            <person name="Poon T.W."/>
            <person name="Priest M."/>
            <person name="Roberts A."/>
            <person name="Saif S."/>
            <person name="Shea T."/>
            <person name="Sisk P."/>
            <person name="Sykes S."/>
            <person name="Wortman J."/>
            <person name="Nusbaum C."/>
            <person name="Birren B."/>
        </authorList>
    </citation>
    <scope>NUCLEOTIDE SEQUENCE [LARGE SCALE GENOMIC DNA]</scope>
    <source>
        <strain evidence="3 4">CBS 101466</strain>
    </source>
</reference>
<dbReference type="GeneID" id="19967638"/>
<protein>
    <recommendedName>
        <fullName evidence="2">NADAR domain-containing protein</fullName>
    </recommendedName>
</protein>
<dbReference type="HOGENOM" id="CLU_084247_0_3_1"/>
<dbReference type="STRING" id="1220924.W2SBX5"/>
<evidence type="ECO:0000313" key="4">
    <source>
        <dbReference type="Proteomes" id="UP000030752"/>
    </source>
</evidence>
<name>W2SBX5_CYPE1</name>
<dbReference type="NCBIfam" id="TIGR02464">
    <property type="entry name" value="ribofla_fusion"/>
    <property type="match status" value="1"/>
</dbReference>
<feature type="region of interest" description="Disordered" evidence="1">
    <location>
        <begin position="1"/>
        <end position="23"/>
    </location>
</feature>
<gene>
    <name evidence="3" type="ORF">HMPREF1541_00299</name>
</gene>
<dbReference type="AlphaFoldDB" id="W2SBX5"/>
<dbReference type="eggNOG" id="ENOG502S4FY">
    <property type="taxonomic scope" value="Eukaryota"/>
</dbReference>
<dbReference type="InParanoid" id="W2SBX5"/>
<dbReference type="Gene3D" id="1.10.357.40">
    <property type="entry name" value="YbiA-like"/>
    <property type="match status" value="1"/>
</dbReference>
<keyword evidence="4" id="KW-1185">Reference proteome</keyword>
<dbReference type="InterPro" id="IPR012816">
    <property type="entry name" value="NADAR"/>
</dbReference>
<feature type="domain" description="NADAR" evidence="2">
    <location>
        <begin position="53"/>
        <end position="214"/>
    </location>
</feature>
<evidence type="ECO:0000256" key="1">
    <source>
        <dbReference type="SAM" id="MobiDB-lite"/>
    </source>
</evidence>
<dbReference type="InterPro" id="IPR037238">
    <property type="entry name" value="YbiA-like_sf"/>
</dbReference>
<dbReference type="SUPFAM" id="SSF143990">
    <property type="entry name" value="YbiA-like"/>
    <property type="match status" value="1"/>
</dbReference>
<dbReference type="RefSeq" id="XP_008710827.1">
    <property type="nucleotide sequence ID" value="XM_008712605.1"/>
</dbReference>
<evidence type="ECO:0000313" key="3">
    <source>
        <dbReference type="EMBL" id="ETN46115.1"/>
    </source>
</evidence>
<accession>W2SBX5</accession>
<dbReference type="Pfam" id="PF08719">
    <property type="entry name" value="NADAR"/>
    <property type="match status" value="1"/>
</dbReference>
<dbReference type="CDD" id="cd15457">
    <property type="entry name" value="NADAR"/>
    <property type="match status" value="1"/>
</dbReference>
<dbReference type="EMBL" id="KB822711">
    <property type="protein sequence ID" value="ETN46115.1"/>
    <property type="molecule type" value="Genomic_DNA"/>
</dbReference>
<sequence length="220" mass="24455">MFLATQAVQARGPAANHPSSLASGNPYKCPPQLLEAAKLPPKVTKTHIYFFGYEGPDPHVCFQQWFPCMFTARVWTATDVNHPSGPRQEFGSTEQVIMHAKAMLMGDEETATKIANATHPSEAKLLSRQVRDFDQERWNSRCEAIVAEANHAKFSQNEDLKLVLLGTGERIIVEASPDDRIWGISFDAATAEGKEAEWGKNLLEKVLMRVRTRLSESSSA</sequence>
<proteinExistence type="predicted"/>
<dbReference type="Proteomes" id="UP000030752">
    <property type="component" value="Unassembled WGS sequence"/>
</dbReference>
<evidence type="ECO:0000259" key="2">
    <source>
        <dbReference type="Pfam" id="PF08719"/>
    </source>
</evidence>
<dbReference type="OrthoDB" id="206452at2759"/>
<dbReference type="VEuPathDB" id="FungiDB:HMPREF1541_00299"/>
<organism evidence="3 4">
    <name type="scientific">Cyphellophora europaea (strain CBS 101466)</name>
    <name type="common">Phialophora europaea</name>
    <dbReference type="NCBI Taxonomy" id="1220924"/>
    <lineage>
        <taxon>Eukaryota</taxon>
        <taxon>Fungi</taxon>
        <taxon>Dikarya</taxon>
        <taxon>Ascomycota</taxon>
        <taxon>Pezizomycotina</taxon>
        <taxon>Eurotiomycetes</taxon>
        <taxon>Chaetothyriomycetidae</taxon>
        <taxon>Chaetothyriales</taxon>
        <taxon>Cyphellophoraceae</taxon>
        <taxon>Cyphellophora</taxon>
    </lineage>
</organism>